<sequence length="112" mass="12581">MTIAILALVAASITLIAILIPDEKPGPYDSSDYCMQRLVNVRLIADGRLLEYYHEVDGGFEANKEIMQDPSYATDPFNFIKTEWLLEPGQTPGDYLEDCRLEVLRAKENEGA</sequence>
<reference evidence="1" key="1">
    <citation type="journal article" date="2015" name="Nature">
        <title>Complex archaea that bridge the gap between prokaryotes and eukaryotes.</title>
        <authorList>
            <person name="Spang A."/>
            <person name="Saw J.H."/>
            <person name="Jorgensen S.L."/>
            <person name="Zaremba-Niedzwiedzka K."/>
            <person name="Martijn J."/>
            <person name="Lind A.E."/>
            <person name="van Eijk R."/>
            <person name="Schleper C."/>
            <person name="Guy L."/>
            <person name="Ettema T.J."/>
        </authorList>
    </citation>
    <scope>NUCLEOTIDE SEQUENCE</scope>
</reference>
<gene>
    <name evidence="1" type="ORF">LCGC14_1301950</name>
</gene>
<accession>A0A0F9KQP4</accession>
<dbReference type="EMBL" id="LAZR01007605">
    <property type="protein sequence ID" value="KKM84173.1"/>
    <property type="molecule type" value="Genomic_DNA"/>
</dbReference>
<proteinExistence type="predicted"/>
<name>A0A0F9KQP4_9ZZZZ</name>
<protein>
    <submittedName>
        <fullName evidence="1">Uncharacterized protein</fullName>
    </submittedName>
</protein>
<dbReference type="AlphaFoldDB" id="A0A0F9KQP4"/>
<organism evidence="1">
    <name type="scientific">marine sediment metagenome</name>
    <dbReference type="NCBI Taxonomy" id="412755"/>
    <lineage>
        <taxon>unclassified sequences</taxon>
        <taxon>metagenomes</taxon>
        <taxon>ecological metagenomes</taxon>
    </lineage>
</organism>
<comment type="caution">
    <text evidence="1">The sequence shown here is derived from an EMBL/GenBank/DDBJ whole genome shotgun (WGS) entry which is preliminary data.</text>
</comment>
<evidence type="ECO:0000313" key="1">
    <source>
        <dbReference type="EMBL" id="KKM84173.1"/>
    </source>
</evidence>